<reference evidence="9 10" key="1">
    <citation type="submission" date="2019-10" db="EMBL/GenBank/DDBJ databases">
        <title>Rubrobacter sp nov SCSIO 52915 isolated from a deep-sea sediment in the South China Sea.</title>
        <authorList>
            <person name="Chen R.W."/>
        </authorList>
    </citation>
    <scope>NUCLEOTIDE SEQUENCE [LARGE SCALE GENOMIC DNA]</scope>
    <source>
        <strain evidence="9 10">SCSIO 52915</strain>
    </source>
</reference>
<sequence>MFAYLGSMVLVPLMLTEVNGLSAAVVGLVLAPGALVLAVLSPVAGRLSDRLGPRTLVRAGLVVFGLSMFPSLRSPPVPPLRPLCSACWA</sequence>
<keyword evidence="2" id="KW-0813">Transport</keyword>
<evidence type="ECO:0000256" key="5">
    <source>
        <dbReference type="ARBA" id="ARBA00022989"/>
    </source>
</evidence>
<dbReference type="KEGG" id="rmar:GBA65_18265"/>
<dbReference type="GO" id="GO:0022857">
    <property type="term" value="F:transmembrane transporter activity"/>
    <property type="evidence" value="ECO:0007669"/>
    <property type="project" value="InterPro"/>
</dbReference>
<evidence type="ECO:0000256" key="1">
    <source>
        <dbReference type="ARBA" id="ARBA00004651"/>
    </source>
</evidence>
<gene>
    <name evidence="9" type="ORF">GBA65_18265</name>
</gene>
<dbReference type="Pfam" id="PF07690">
    <property type="entry name" value="MFS_1"/>
    <property type="match status" value="1"/>
</dbReference>
<dbReference type="PANTHER" id="PTHR23517">
    <property type="entry name" value="RESISTANCE PROTEIN MDTM, PUTATIVE-RELATED-RELATED"/>
    <property type="match status" value="1"/>
</dbReference>
<dbReference type="InterPro" id="IPR050171">
    <property type="entry name" value="MFS_Transporters"/>
</dbReference>
<evidence type="ECO:0000256" key="4">
    <source>
        <dbReference type="ARBA" id="ARBA00022692"/>
    </source>
</evidence>
<dbReference type="InterPro" id="IPR036259">
    <property type="entry name" value="MFS_trans_sf"/>
</dbReference>
<evidence type="ECO:0000256" key="2">
    <source>
        <dbReference type="ARBA" id="ARBA00022448"/>
    </source>
</evidence>
<feature type="transmembrane region" description="Helical" evidence="7">
    <location>
        <begin position="55"/>
        <end position="72"/>
    </location>
</feature>
<proteinExistence type="predicted"/>
<accession>A0A6G8Q154</accession>
<dbReference type="InterPro" id="IPR011701">
    <property type="entry name" value="MFS"/>
</dbReference>
<evidence type="ECO:0000256" key="7">
    <source>
        <dbReference type="SAM" id="Phobius"/>
    </source>
</evidence>
<feature type="domain" description="Major facilitator superfamily (MFS) profile" evidence="8">
    <location>
        <begin position="1"/>
        <end position="89"/>
    </location>
</feature>
<evidence type="ECO:0000259" key="8">
    <source>
        <dbReference type="PROSITE" id="PS50850"/>
    </source>
</evidence>
<evidence type="ECO:0000256" key="6">
    <source>
        <dbReference type="ARBA" id="ARBA00023136"/>
    </source>
</evidence>
<dbReference type="AlphaFoldDB" id="A0A6G8Q154"/>
<dbReference type="GO" id="GO:0005886">
    <property type="term" value="C:plasma membrane"/>
    <property type="evidence" value="ECO:0007669"/>
    <property type="project" value="UniProtKB-SubCell"/>
</dbReference>
<dbReference type="RefSeq" id="WP_166397816.1">
    <property type="nucleotide sequence ID" value="NZ_CP045121.1"/>
</dbReference>
<organism evidence="9 10">
    <name type="scientific">Rubrobacter marinus</name>
    <dbReference type="NCBI Taxonomy" id="2653852"/>
    <lineage>
        <taxon>Bacteria</taxon>
        <taxon>Bacillati</taxon>
        <taxon>Actinomycetota</taxon>
        <taxon>Rubrobacteria</taxon>
        <taxon>Rubrobacterales</taxon>
        <taxon>Rubrobacteraceae</taxon>
        <taxon>Rubrobacter</taxon>
    </lineage>
</organism>
<comment type="subcellular location">
    <subcellularLocation>
        <location evidence="1">Cell membrane</location>
        <topology evidence="1">Multi-pass membrane protein</topology>
    </subcellularLocation>
</comment>
<keyword evidence="5 7" id="KW-1133">Transmembrane helix</keyword>
<dbReference type="SUPFAM" id="SSF103473">
    <property type="entry name" value="MFS general substrate transporter"/>
    <property type="match status" value="1"/>
</dbReference>
<keyword evidence="3" id="KW-1003">Cell membrane</keyword>
<keyword evidence="4 7" id="KW-0812">Transmembrane</keyword>
<evidence type="ECO:0000256" key="3">
    <source>
        <dbReference type="ARBA" id="ARBA00022475"/>
    </source>
</evidence>
<feature type="transmembrane region" description="Helical" evidence="7">
    <location>
        <begin position="20"/>
        <end position="43"/>
    </location>
</feature>
<dbReference type="InterPro" id="IPR020846">
    <property type="entry name" value="MFS_dom"/>
</dbReference>
<keyword evidence="10" id="KW-1185">Reference proteome</keyword>
<dbReference type="PROSITE" id="PS50850">
    <property type="entry name" value="MFS"/>
    <property type="match status" value="1"/>
</dbReference>
<evidence type="ECO:0000313" key="9">
    <source>
        <dbReference type="EMBL" id="QIN80140.1"/>
    </source>
</evidence>
<keyword evidence="6 7" id="KW-0472">Membrane</keyword>
<dbReference type="Gene3D" id="1.20.1250.20">
    <property type="entry name" value="MFS general substrate transporter like domains"/>
    <property type="match status" value="1"/>
</dbReference>
<dbReference type="EMBL" id="CP045121">
    <property type="protein sequence ID" value="QIN80140.1"/>
    <property type="molecule type" value="Genomic_DNA"/>
</dbReference>
<dbReference type="Proteomes" id="UP000502706">
    <property type="component" value="Chromosome"/>
</dbReference>
<protein>
    <submittedName>
        <fullName evidence="9">MFS transporter</fullName>
    </submittedName>
</protein>
<name>A0A6G8Q154_9ACTN</name>
<evidence type="ECO:0000313" key="10">
    <source>
        <dbReference type="Proteomes" id="UP000502706"/>
    </source>
</evidence>